<dbReference type="Pfam" id="PF00889">
    <property type="entry name" value="EF_TS"/>
    <property type="match status" value="1"/>
</dbReference>
<dbReference type="InterPro" id="IPR009060">
    <property type="entry name" value="UBA-like_sf"/>
</dbReference>
<dbReference type="KEGG" id="hbs:IPV69_01885"/>
<organism evidence="7 8">
    <name type="scientific">Humisphaera borealis</name>
    <dbReference type="NCBI Taxonomy" id="2807512"/>
    <lineage>
        <taxon>Bacteria</taxon>
        <taxon>Pseudomonadati</taxon>
        <taxon>Planctomycetota</taxon>
        <taxon>Phycisphaerae</taxon>
        <taxon>Tepidisphaerales</taxon>
        <taxon>Tepidisphaeraceae</taxon>
        <taxon>Humisphaera</taxon>
    </lineage>
</organism>
<dbReference type="InterPro" id="IPR001816">
    <property type="entry name" value="Transl_elong_EFTs/EF1B"/>
</dbReference>
<feature type="domain" description="Translation elongation factor EFTs/EF1B dimerisation" evidence="6">
    <location>
        <begin position="71"/>
        <end position="269"/>
    </location>
</feature>
<evidence type="ECO:0000313" key="7">
    <source>
        <dbReference type="EMBL" id="QOV90149.1"/>
    </source>
</evidence>
<comment type="function">
    <text evidence="5">Associates with the EF-Tu.GDP complex and induces the exchange of GDP to GTP. It remains bound to the aminoacyl-tRNA.EF-Tu.GTP complex up to the GTP hydrolysis stage on the ribosome.</text>
</comment>
<dbReference type="Proteomes" id="UP000593765">
    <property type="component" value="Chromosome"/>
</dbReference>
<dbReference type="NCBIfam" id="TIGR00116">
    <property type="entry name" value="tsf"/>
    <property type="match status" value="1"/>
</dbReference>
<dbReference type="AlphaFoldDB" id="A0A7M2WXL2"/>
<dbReference type="FunFam" id="1.10.286.20:FF:000001">
    <property type="entry name" value="Elongation factor Ts"/>
    <property type="match status" value="1"/>
</dbReference>
<dbReference type="FunFam" id="1.10.8.10:FF:000001">
    <property type="entry name" value="Elongation factor Ts"/>
    <property type="match status" value="1"/>
</dbReference>
<evidence type="ECO:0000256" key="5">
    <source>
        <dbReference type="HAMAP-Rule" id="MF_00050"/>
    </source>
</evidence>
<comment type="caution">
    <text evidence="5">Lacks conserved residue(s) required for the propagation of feature annotation.</text>
</comment>
<evidence type="ECO:0000259" key="6">
    <source>
        <dbReference type="Pfam" id="PF00889"/>
    </source>
</evidence>
<accession>A0A7M2WXL2</accession>
<gene>
    <name evidence="5 7" type="primary">tsf</name>
    <name evidence="7" type="ORF">IPV69_01885</name>
</gene>
<sequence>MAEITAKLVNDLRSKTGQGMMECKKALQETGGDLEKAIEYFRKKGVKSSLTERAASEGRVLGAVAADGSAAALVEVNCNTDFTAKSEPLSAVGAIAAAALLKAEGDVAALPEVAGELTKVSQTTGENVRLGKTARLTAPAGGKVGLYLYGITGKIGVIMAFKGNPSEDLVKQLGGHIAFARPAGLTRDAVPADLVAKERDFAVEQAKATGKPQQIAEKIAEGKMNSFFAERVLLDQEFFNAGVFKGNIAAYVKQGGVELTGYVRLEVGQA</sequence>
<keyword evidence="3 5" id="KW-0251">Elongation factor</keyword>
<dbReference type="Gene3D" id="3.30.479.20">
    <property type="entry name" value="Elongation factor Ts, dimerisation domain"/>
    <property type="match status" value="2"/>
</dbReference>
<reference evidence="7 8" key="1">
    <citation type="submission" date="2020-10" db="EMBL/GenBank/DDBJ databases">
        <title>Wide distribution of Phycisphaera-like planctomycetes from WD2101 soil group in peatlands and genome analysis of the first cultivated representative.</title>
        <authorList>
            <person name="Dedysh S.N."/>
            <person name="Beletsky A.V."/>
            <person name="Ivanova A."/>
            <person name="Kulichevskaya I.S."/>
            <person name="Suzina N.E."/>
            <person name="Philippov D.A."/>
            <person name="Rakitin A.L."/>
            <person name="Mardanov A.V."/>
            <person name="Ravin N.V."/>
        </authorList>
    </citation>
    <scope>NUCLEOTIDE SEQUENCE [LARGE SCALE GENOMIC DNA]</scope>
    <source>
        <strain evidence="7 8">M1803</strain>
    </source>
</reference>
<proteinExistence type="inferred from homology"/>
<dbReference type="CDD" id="cd14275">
    <property type="entry name" value="UBA_EF-Ts"/>
    <property type="match status" value="1"/>
</dbReference>
<dbReference type="InterPro" id="IPR018101">
    <property type="entry name" value="Transl_elong_Ts_CS"/>
</dbReference>
<dbReference type="HAMAP" id="MF_00050">
    <property type="entry name" value="EF_Ts"/>
    <property type="match status" value="1"/>
</dbReference>
<evidence type="ECO:0000256" key="3">
    <source>
        <dbReference type="ARBA" id="ARBA00022768"/>
    </source>
</evidence>
<name>A0A7M2WXL2_9BACT</name>
<evidence type="ECO:0000256" key="1">
    <source>
        <dbReference type="ARBA" id="ARBA00005532"/>
    </source>
</evidence>
<evidence type="ECO:0000256" key="4">
    <source>
        <dbReference type="ARBA" id="ARBA00022917"/>
    </source>
</evidence>
<dbReference type="PANTHER" id="PTHR11741:SF0">
    <property type="entry name" value="ELONGATION FACTOR TS, MITOCHONDRIAL"/>
    <property type="match status" value="1"/>
</dbReference>
<dbReference type="RefSeq" id="WP_206293221.1">
    <property type="nucleotide sequence ID" value="NZ_CP063458.1"/>
</dbReference>
<dbReference type="EMBL" id="CP063458">
    <property type="protein sequence ID" value="QOV90149.1"/>
    <property type="molecule type" value="Genomic_DNA"/>
</dbReference>
<dbReference type="SUPFAM" id="SSF46934">
    <property type="entry name" value="UBA-like"/>
    <property type="match status" value="1"/>
</dbReference>
<dbReference type="InterPro" id="IPR036402">
    <property type="entry name" value="EF-Ts_dimer_sf"/>
</dbReference>
<evidence type="ECO:0000256" key="2">
    <source>
        <dbReference type="ARBA" id="ARBA00016956"/>
    </source>
</evidence>
<dbReference type="SUPFAM" id="SSF54713">
    <property type="entry name" value="Elongation factor Ts (EF-Ts), dimerisation domain"/>
    <property type="match status" value="1"/>
</dbReference>
<dbReference type="PANTHER" id="PTHR11741">
    <property type="entry name" value="ELONGATION FACTOR TS"/>
    <property type="match status" value="1"/>
</dbReference>
<evidence type="ECO:0000313" key="8">
    <source>
        <dbReference type="Proteomes" id="UP000593765"/>
    </source>
</evidence>
<comment type="similarity">
    <text evidence="1 5">Belongs to the EF-Ts family.</text>
</comment>
<comment type="subcellular location">
    <subcellularLocation>
        <location evidence="5">Cytoplasm</location>
    </subcellularLocation>
</comment>
<dbReference type="Gene3D" id="1.10.286.20">
    <property type="match status" value="1"/>
</dbReference>
<keyword evidence="8" id="KW-1185">Reference proteome</keyword>
<keyword evidence="4 5" id="KW-0648">Protein biosynthesis</keyword>
<dbReference type="PROSITE" id="PS01126">
    <property type="entry name" value="EF_TS_1"/>
    <property type="match status" value="1"/>
</dbReference>
<dbReference type="Gene3D" id="1.10.8.10">
    <property type="entry name" value="DNA helicase RuvA subunit, C-terminal domain"/>
    <property type="match status" value="1"/>
</dbReference>
<dbReference type="GO" id="GO:0005737">
    <property type="term" value="C:cytoplasm"/>
    <property type="evidence" value="ECO:0007669"/>
    <property type="project" value="UniProtKB-SubCell"/>
</dbReference>
<keyword evidence="5" id="KW-0963">Cytoplasm</keyword>
<dbReference type="GO" id="GO:0003746">
    <property type="term" value="F:translation elongation factor activity"/>
    <property type="evidence" value="ECO:0007669"/>
    <property type="project" value="UniProtKB-UniRule"/>
</dbReference>
<protein>
    <recommendedName>
        <fullName evidence="2 5">Elongation factor Ts</fullName>
        <shortName evidence="5">EF-Ts</shortName>
    </recommendedName>
</protein>
<dbReference type="InterPro" id="IPR014039">
    <property type="entry name" value="Transl_elong_EFTs/EF1B_dimer"/>
</dbReference>